<evidence type="ECO:0000259" key="5">
    <source>
        <dbReference type="PROSITE" id="PS51296"/>
    </source>
</evidence>
<protein>
    <submittedName>
        <fullName evidence="6">3-chlorobenzoate-3,4-dioxygenase</fullName>
    </submittedName>
</protein>
<keyword evidence="4" id="KW-0411">Iron-sulfur</keyword>
<dbReference type="Pfam" id="PF00355">
    <property type="entry name" value="Rieske"/>
    <property type="match status" value="1"/>
</dbReference>
<evidence type="ECO:0000256" key="2">
    <source>
        <dbReference type="ARBA" id="ARBA00022723"/>
    </source>
</evidence>
<evidence type="ECO:0000256" key="4">
    <source>
        <dbReference type="ARBA" id="ARBA00023014"/>
    </source>
</evidence>
<keyword evidence="1" id="KW-0001">2Fe-2S</keyword>
<sequence length="351" mass="40793">MQTPSLTSQQRDIRQTGINPNHWYAVARSREVTTNPIAVTLWHQAIAIYRGNDGKVYALEDRCPHRQVKLSHGRVVDNNLECAYHGWRIAGNGECVDVPYLATNQKLPNCKIRHYPIREQDGFVWLFPGDRNLATQLQPLGLPEWDHLNYIATVSIIECAAHYSYLIENLMDMYHGHLHQSWQAWADPILQDIYEDEGRVDAHYQAQSYYKIDKIWSISQLFFPALRRLHPEPLDVSYIYPNWTSTLGNDFKIYCLFCPINELKTRAYLIHFTSLNAFWRLHKLPVAFRKFVKNSLFGSAQKLLDGLVLQDVQMIEEEQQAYLAHPEQKNHELNRALASVQKLIKIQANPS</sequence>
<name>A0AB37UFG9_9CYAN</name>
<dbReference type="GO" id="GO:0004497">
    <property type="term" value="F:monooxygenase activity"/>
    <property type="evidence" value="ECO:0007669"/>
    <property type="project" value="UniProtKB-ARBA"/>
</dbReference>
<dbReference type="InterPro" id="IPR036922">
    <property type="entry name" value="Rieske_2Fe-2S_sf"/>
</dbReference>
<dbReference type="Proteomes" id="UP000282574">
    <property type="component" value="Unassembled WGS sequence"/>
</dbReference>
<dbReference type="GO" id="GO:0051537">
    <property type="term" value="F:2 iron, 2 sulfur cluster binding"/>
    <property type="evidence" value="ECO:0007669"/>
    <property type="project" value="UniProtKB-KW"/>
</dbReference>
<evidence type="ECO:0000256" key="1">
    <source>
        <dbReference type="ARBA" id="ARBA00022714"/>
    </source>
</evidence>
<dbReference type="GO" id="GO:0016705">
    <property type="term" value="F:oxidoreductase activity, acting on paired donors, with incorporation or reduction of molecular oxygen"/>
    <property type="evidence" value="ECO:0007669"/>
    <property type="project" value="UniProtKB-ARBA"/>
</dbReference>
<dbReference type="PROSITE" id="PS51296">
    <property type="entry name" value="RIESKE"/>
    <property type="match status" value="1"/>
</dbReference>
<proteinExistence type="predicted"/>
<keyword evidence="2" id="KW-0479">Metal-binding</keyword>
<dbReference type="GO" id="GO:0046872">
    <property type="term" value="F:metal ion binding"/>
    <property type="evidence" value="ECO:0007669"/>
    <property type="project" value="UniProtKB-KW"/>
</dbReference>
<keyword evidence="3" id="KW-0408">Iron</keyword>
<reference evidence="6 7" key="1">
    <citation type="journal article" date="2019" name="Genome Biol. Evol.">
        <title>Day and night: Metabolic profiles and evolutionary relationships of six axenic non-marine cyanobacteria.</title>
        <authorList>
            <person name="Will S.E."/>
            <person name="Henke P."/>
            <person name="Boedeker C."/>
            <person name="Huang S."/>
            <person name="Brinkmann H."/>
            <person name="Rohde M."/>
            <person name="Jarek M."/>
            <person name="Friedl T."/>
            <person name="Seufert S."/>
            <person name="Schumacher M."/>
            <person name="Overmann J."/>
            <person name="Neumann-Schaal M."/>
            <person name="Petersen J."/>
        </authorList>
    </citation>
    <scope>NUCLEOTIDE SEQUENCE [LARGE SCALE GENOMIC DNA]</scope>
    <source>
        <strain evidence="6 7">SAG 39.79</strain>
    </source>
</reference>
<comment type="caution">
    <text evidence="6">The sequence shown here is derived from an EMBL/GenBank/DDBJ whole genome shotgun (WGS) entry which is preliminary data.</text>
</comment>
<dbReference type="SUPFAM" id="SSF55961">
    <property type="entry name" value="Bet v1-like"/>
    <property type="match status" value="1"/>
</dbReference>
<evidence type="ECO:0000313" key="7">
    <source>
        <dbReference type="Proteomes" id="UP000282574"/>
    </source>
</evidence>
<evidence type="ECO:0000313" key="6">
    <source>
        <dbReference type="EMBL" id="RUT09261.1"/>
    </source>
</evidence>
<dbReference type="PANTHER" id="PTHR21266:SF57">
    <property type="entry name" value="3-CHLOROBENZOATE-3,4-DIOXYGENASE"/>
    <property type="match status" value="1"/>
</dbReference>
<dbReference type="EMBL" id="RSCK01000050">
    <property type="protein sequence ID" value="RUT09261.1"/>
    <property type="molecule type" value="Genomic_DNA"/>
</dbReference>
<dbReference type="AlphaFoldDB" id="A0AB37UFG9"/>
<evidence type="ECO:0000256" key="3">
    <source>
        <dbReference type="ARBA" id="ARBA00023004"/>
    </source>
</evidence>
<dbReference type="InterPro" id="IPR017941">
    <property type="entry name" value="Rieske_2Fe-2S"/>
</dbReference>
<accession>A0AB37UFG9</accession>
<dbReference type="SUPFAM" id="SSF50022">
    <property type="entry name" value="ISP domain"/>
    <property type="match status" value="1"/>
</dbReference>
<dbReference type="InterPro" id="IPR050584">
    <property type="entry name" value="Cholesterol_7-desaturase"/>
</dbReference>
<organism evidence="6 7">
    <name type="scientific">Chroococcidiopsis cubana SAG 39.79</name>
    <dbReference type="NCBI Taxonomy" id="388085"/>
    <lineage>
        <taxon>Bacteria</taxon>
        <taxon>Bacillati</taxon>
        <taxon>Cyanobacteriota</taxon>
        <taxon>Cyanophyceae</taxon>
        <taxon>Chroococcidiopsidales</taxon>
        <taxon>Chroococcidiopsidaceae</taxon>
        <taxon>Chroococcidiopsis</taxon>
    </lineage>
</organism>
<dbReference type="Gene3D" id="2.102.10.10">
    <property type="entry name" value="Rieske [2Fe-2S] iron-sulphur domain"/>
    <property type="match status" value="1"/>
</dbReference>
<keyword evidence="7" id="KW-1185">Reference proteome</keyword>
<dbReference type="PANTHER" id="PTHR21266">
    <property type="entry name" value="IRON-SULFUR DOMAIN CONTAINING PROTEIN"/>
    <property type="match status" value="1"/>
</dbReference>
<dbReference type="RefSeq" id="WP_106167457.1">
    <property type="nucleotide sequence ID" value="NZ_JAVKZF010000007.1"/>
</dbReference>
<feature type="domain" description="Rieske" evidence="5">
    <location>
        <begin position="23"/>
        <end position="126"/>
    </location>
</feature>
<gene>
    <name evidence="6" type="ORF">DSM107010_46390</name>
</gene>